<dbReference type="AlphaFoldDB" id="A0A0K2TB98"/>
<feature type="non-terminal residue" evidence="1">
    <location>
        <position position="1"/>
    </location>
</feature>
<reference evidence="1" key="1">
    <citation type="submission" date="2014-05" db="EMBL/GenBank/DDBJ databases">
        <authorList>
            <person name="Chronopoulou M."/>
        </authorList>
    </citation>
    <scope>NUCLEOTIDE SEQUENCE</scope>
    <source>
        <tissue evidence="1">Whole organism</tissue>
    </source>
</reference>
<protein>
    <submittedName>
        <fullName evidence="1">Uncharacterized protein</fullName>
    </submittedName>
</protein>
<organism evidence="1">
    <name type="scientific">Lepeophtheirus salmonis</name>
    <name type="common">Salmon louse</name>
    <name type="synonym">Caligus salmonis</name>
    <dbReference type="NCBI Taxonomy" id="72036"/>
    <lineage>
        <taxon>Eukaryota</taxon>
        <taxon>Metazoa</taxon>
        <taxon>Ecdysozoa</taxon>
        <taxon>Arthropoda</taxon>
        <taxon>Crustacea</taxon>
        <taxon>Multicrustacea</taxon>
        <taxon>Hexanauplia</taxon>
        <taxon>Copepoda</taxon>
        <taxon>Siphonostomatoida</taxon>
        <taxon>Caligidae</taxon>
        <taxon>Lepeophtheirus</taxon>
    </lineage>
</organism>
<evidence type="ECO:0000313" key="1">
    <source>
        <dbReference type="EMBL" id="CDW23100.1"/>
    </source>
</evidence>
<sequence length="58" mass="6619">SRNSAKTKVFRTQNFFLDQPVLIVTLPLVLEQLKSLLEKQEEESKEVSSIRGVLVGFK</sequence>
<name>A0A0K2TB98_LEPSM</name>
<accession>A0A0K2TB98</accession>
<proteinExistence type="predicted"/>
<feature type="non-terminal residue" evidence="1">
    <location>
        <position position="58"/>
    </location>
</feature>
<dbReference type="EMBL" id="HACA01005739">
    <property type="protein sequence ID" value="CDW23100.1"/>
    <property type="molecule type" value="Transcribed_RNA"/>
</dbReference>